<feature type="domain" description="Ricin B lectin" evidence="14">
    <location>
        <begin position="446"/>
        <end position="569"/>
    </location>
</feature>
<reference evidence="15" key="1">
    <citation type="submission" date="2021-04" db="EMBL/GenBank/DDBJ databases">
        <authorList>
            <consortium name="Molecular Ecology Group"/>
        </authorList>
    </citation>
    <scope>NUCLEOTIDE SEQUENCE</scope>
</reference>
<evidence type="ECO:0000256" key="2">
    <source>
        <dbReference type="ARBA" id="ARBA00004323"/>
    </source>
</evidence>
<dbReference type="InterPro" id="IPR000772">
    <property type="entry name" value="Ricin_B_lectin"/>
</dbReference>
<dbReference type="SUPFAM" id="SSF53448">
    <property type="entry name" value="Nucleotide-diphospho-sugar transferases"/>
    <property type="match status" value="1"/>
</dbReference>
<dbReference type="Gene3D" id="3.90.550.10">
    <property type="entry name" value="Spore Coat Polysaccharide Biosynthesis Protein SpsA, Chain A"/>
    <property type="match status" value="1"/>
</dbReference>
<keyword evidence="11" id="KW-0325">Glycoprotein</keyword>
<keyword evidence="10 13" id="KW-1015">Disulfide bond</keyword>
<organism evidence="15 16">
    <name type="scientific">Candidula unifasciata</name>
    <dbReference type="NCBI Taxonomy" id="100452"/>
    <lineage>
        <taxon>Eukaryota</taxon>
        <taxon>Metazoa</taxon>
        <taxon>Spiralia</taxon>
        <taxon>Lophotrochozoa</taxon>
        <taxon>Mollusca</taxon>
        <taxon>Gastropoda</taxon>
        <taxon>Heterobranchia</taxon>
        <taxon>Euthyneura</taxon>
        <taxon>Panpulmonata</taxon>
        <taxon>Eupulmonata</taxon>
        <taxon>Stylommatophora</taxon>
        <taxon>Helicina</taxon>
        <taxon>Helicoidea</taxon>
        <taxon>Geomitridae</taxon>
        <taxon>Candidula</taxon>
    </lineage>
</organism>
<evidence type="ECO:0000256" key="12">
    <source>
        <dbReference type="ARBA" id="ARBA00023211"/>
    </source>
</evidence>
<dbReference type="SMART" id="SM00458">
    <property type="entry name" value="RICIN"/>
    <property type="match status" value="1"/>
</dbReference>
<evidence type="ECO:0000259" key="14">
    <source>
        <dbReference type="SMART" id="SM00458"/>
    </source>
</evidence>
<dbReference type="FunFam" id="3.90.550.10:FF:000053">
    <property type="entry name" value="Polypeptide N-acetylgalactosaminyltransferase"/>
    <property type="match status" value="1"/>
</dbReference>
<dbReference type="Pfam" id="PF00652">
    <property type="entry name" value="Ricin_B_lectin"/>
    <property type="match status" value="1"/>
</dbReference>
<dbReference type="Proteomes" id="UP000678393">
    <property type="component" value="Unassembled WGS sequence"/>
</dbReference>
<dbReference type="EMBL" id="CAJHNH020005768">
    <property type="protein sequence ID" value="CAG5132930.1"/>
    <property type="molecule type" value="Genomic_DNA"/>
</dbReference>
<evidence type="ECO:0000313" key="16">
    <source>
        <dbReference type="Proteomes" id="UP000678393"/>
    </source>
</evidence>
<dbReference type="CDD" id="cd23440">
    <property type="entry name" value="beta-trefoil_Ricin_GALNT11"/>
    <property type="match status" value="1"/>
</dbReference>
<dbReference type="EC" id="2.4.1.-" evidence="13"/>
<dbReference type="OrthoDB" id="5988548at2759"/>
<dbReference type="Pfam" id="PF00535">
    <property type="entry name" value="Glycos_transf_2"/>
    <property type="match status" value="1"/>
</dbReference>
<keyword evidence="6" id="KW-0735">Signal-anchor</keyword>
<dbReference type="GO" id="GO:0000139">
    <property type="term" value="C:Golgi membrane"/>
    <property type="evidence" value="ECO:0007669"/>
    <property type="project" value="UniProtKB-SubCell"/>
</dbReference>
<dbReference type="CDD" id="cd02510">
    <property type="entry name" value="pp-GalNAc-T"/>
    <property type="match status" value="1"/>
</dbReference>
<keyword evidence="8 13" id="KW-0333">Golgi apparatus</keyword>
<evidence type="ECO:0000256" key="7">
    <source>
        <dbReference type="ARBA" id="ARBA00022989"/>
    </source>
</evidence>
<evidence type="ECO:0000256" key="3">
    <source>
        <dbReference type="ARBA" id="ARBA00005680"/>
    </source>
</evidence>
<accession>A0A8S3ZY18</accession>
<dbReference type="InterPro" id="IPR035992">
    <property type="entry name" value="Ricin_B-like_lectins"/>
</dbReference>
<evidence type="ECO:0000256" key="4">
    <source>
        <dbReference type="ARBA" id="ARBA00022692"/>
    </source>
</evidence>
<dbReference type="Gene3D" id="2.80.10.50">
    <property type="match status" value="1"/>
</dbReference>
<dbReference type="GO" id="GO:0006493">
    <property type="term" value="P:protein O-linked glycosylation"/>
    <property type="evidence" value="ECO:0007669"/>
    <property type="project" value="TreeGrafter"/>
</dbReference>
<keyword evidence="13" id="KW-0808">Transferase</keyword>
<dbReference type="GO" id="GO:0004653">
    <property type="term" value="F:polypeptide N-acetylgalactosaminyltransferase activity"/>
    <property type="evidence" value="ECO:0007669"/>
    <property type="project" value="TreeGrafter"/>
</dbReference>
<dbReference type="GO" id="GO:0030246">
    <property type="term" value="F:carbohydrate binding"/>
    <property type="evidence" value="ECO:0007669"/>
    <property type="project" value="UniProtKB-KW"/>
</dbReference>
<name>A0A8S3ZY18_9EUPU</name>
<dbReference type="InterPro" id="IPR029044">
    <property type="entry name" value="Nucleotide-diphossugar_trans"/>
</dbReference>
<evidence type="ECO:0000256" key="13">
    <source>
        <dbReference type="RuleBase" id="RU361242"/>
    </source>
</evidence>
<evidence type="ECO:0000256" key="1">
    <source>
        <dbReference type="ARBA" id="ARBA00001936"/>
    </source>
</evidence>
<keyword evidence="12 13" id="KW-0464">Manganese</keyword>
<comment type="cofactor">
    <cofactor evidence="1 13">
        <name>Mn(2+)</name>
        <dbReference type="ChEBI" id="CHEBI:29035"/>
    </cofactor>
</comment>
<dbReference type="SUPFAM" id="SSF50370">
    <property type="entry name" value="Ricin B-like lectins"/>
    <property type="match status" value="1"/>
</dbReference>
<keyword evidence="4" id="KW-0812">Transmembrane</keyword>
<dbReference type="InterPro" id="IPR045885">
    <property type="entry name" value="GalNAc-T"/>
</dbReference>
<keyword evidence="13" id="KW-0328">Glycosyltransferase</keyword>
<evidence type="ECO:0000256" key="8">
    <source>
        <dbReference type="ARBA" id="ARBA00023034"/>
    </source>
</evidence>
<evidence type="ECO:0000256" key="11">
    <source>
        <dbReference type="ARBA" id="ARBA00023180"/>
    </source>
</evidence>
<keyword evidence="5 13" id="KW-0430">Lectin</keyword>
<sequence length="571" mass="65888">MIRLKKSRILLFLLAVCIAFWFLLYWIFSDIYSRQRHFRFRSKPAVEDILPAFTLILEKLAKIQTADDQRNYNAGYQNHAFNQMLSDKLSFTRPLPDARFERCREKTYPTDLPSTSLIICFYNEALSALLRTVHTVLARSPAHLIHEIILVDDFSDFDYLKTDLEGYIERNLPKVRLFHTTERLGLIRARMFGAEQASSQTLLFLDSHCEVNTGWLEPLLHAIQVDQHTVAVPLIDIVDADTFFYEQSSLVKGGFNWGMHYQWEPLSSDVANVVYEKAEPYESPTMAGGLFAINREYFHQLGEYDGGMDVWGGENLELSFRIWLCGGRLVIVPCSRVGHIFRKRRPYGAGVTDSFTKNTLRMVHVWLDEYKKYYFHINPRAEDMEFGNITGRIKLRKDLNCKSFQWYLENVYPEQLKKLPDLNRTLYPNQENKQMANELNVPVVARGLLKHMGSGLCVQSEKSVVDKRALLKLAVCKEGNKDQLWYETEQKDLRLANLLCLDVNKDEGPYARLMKCKGLKVQTWIWSKQGVNTQLINHGSSKCLVATGVDPGSILKTTKCSQSPLMYFSLV</sequence>
<dbReference type="PANTHER" id="PTHR11675">
    <property type="entry name" value="N-ACETYLGALACTOSAMINYLTRANSFERASE"/>
    <property type="match status" value="1"/>
</dbReference>
<dbReference type="PROSITE" id="PS50231">
    <property type="entry name" value="RICIN_B_LECTIN"/>
    <property type="match status" value="1"/>
</dbReference>
<dbReference type="GO" id="GO:0005112">
    <property type="term" value="F:Notch binding"/>
    <property type="evidence" value="ECO:0007669"/>
    <property type="project" value="TreeGrafter"/>
</dbReference>
<comment type="caution">
    <text evidence="15">The sequence shown here is derived from an EMBL/GenBank/DDBJ whole genome shotgun (WGS) entry which is preliminary data.</text>
</comment>
<dbReference type="GO" id="GO:0008593">
    <property type="term" value="P:regulation of Notch signaling pathway"/>
    <property type="evidence" value="ECO:0007669"/>
    <property type="project" value="TreeGrafter"/>
</dbReference>
<dbReference type="PANTHER" id="PTHR11675:SF63">
    <property type="entry name" value="POLYPEPTIDE N-ACETYLGALACTOSAMINYLTRANSFERASE"/>
    <property type="match status" value="1"/>
</dbReference>
<evidence type="ECO:0000256" key="6">
    <source>
        <dbReference type="ARBA" id="ARBA00022968"/>
    </source>
</evidence>
<comment type="pathway">
    <text evidence="13">Protein modification; protein glycosylation.</text>
</comment>
<gene>
    <name evidence="15" type="ORF">CUNI_LOCUS18488</name>
</gene>
<keyword evidence="9" id="KW-0472">Membrane</keyword>
<proteinExistence type="inferred from homology"/>
<evidence type="ECO:0000313" key="15">
    <source>
        <dbReference type="EMBL" id="CAG5132930.1"/>
    </source>
</evidence>
<evidence type="ECO:0000256" key="5">
    <source>
        <dbReference type="ARBA" id="ARBA00022734"/>
    </source>
</evidence>
<evidence type="ECO:0000256" key="10">
    <source>
        <dbReference type="ARBA" id="ARBA00023157"/>
    </source>
</evidence>
<comment type="subcellular location">
    <subcellularLocation>
        <location evidence="2 13">Golgi apparatus membrane</location>
        <topology evidence="2 13">Single-pass type II membrane protein</topology>
    </subcellularLocation>
</comment>
<dbReference type="AlphaFoldDB" id="A0A8S3ZY18"/>
<keyword evidence="16" id="KW-1185">Reference proteome</keyword>
<dbReference type="InterPro" id="IPR001173">
    <property type="entry name" value="Glyco_trans_2-like"/>
</dbReference>
<keyword evidence="7" id="KW-1133">Transmembrane helix</keyword>
<comment type="similarity">
    <text evidence="3 13">Belongs to the glycosyltransferase 2 family. GalNAc-T subfamily.</text>
</comment>
<evidence type="ECO:0000256" key="9">
    <source>
        <dbReference type="ARBA" id="ARBA00023136"/>
    </source>
</evidence>
<protein>
    <recommendedName>
        <fullName evidence="13">Polypeptide N-acetylgalactosaminyltransferase</fullName>
        <ecNumber evidence="13">2.4.1.-</ecNumber>
    </recommendedName>
    <alternativeName>
        <fullName evidence="13">Protein-UDP acetylgalactosaminyltransferase</fullName>
    </alternativeName>
</protein>